<dbReference type="AlphaFoldDB" id="A0A834NWH3"/>
<organism evidence="2 3">
    <name type="scientific">Vespula pensylvanica</name>
    <name type="common">Western yellow jacket</name>
    <name type="synonym">Wasp</name>
    <dbReference type="NCBI Taxonomy" id="30213"/>
    <lineage>
        <taxon>Eukaryota</taxon>
        <taxon>Metazoa</taxon>
        <taxon>Ecdysozoa</taxon>
        <taxon>Arthropoda</taxon>
        <taxon>Hexapoda</taxon>
        <taxon>Insecta</taxon>
        <taxon>Pterygota</taxon>
        <taxon>Neoptera</taxon>
        <taxon>Endopterygota</taxon>
        <taxon>Hymenoptera</taxon>
        <taxon>Apocrita</taxon>
        <taxon>Aculeata</taxon>
        <taxon>Vespoidea</taxon>
        <taxon>Vespidae</taxon>
        <taxon>Vespinae</taxon>
        <taxon>Vespula</taxon>
    </lineage>
</organism>
<feature type="compositionally biased region" description="Acidic residues" evidence="1">
    <location>
        <begin position="26"/>
        <end position="36"/>
    </location>
</feature>
<keyword evidence="3" id="KW-1185">Reference proteome</keyword>
<protein>
    <submittedName>
        <fullName evidence="2">Uncharacterized protein</fullName>
    </submittedName>
</protein>
<name>A0A834NWH3_VESPE</name>
<feature type="region of interest" description="Disordered" evidence="1">
    <location>
        <begin position="23"/>
        <end position="66"/>
    </location>
</feature>
<evidence type="ECO:0000313" key="3">
    <source>
        <dbReference type="Proteomes" id="UP000600918"/>
    </source>
</evidence>
<sequence length="66" mass="7289">MYLGDIVTPIFEPFNSDLVEETLKENDEEEGGEEEGSGSVKKEAKGEKERKVPDEGSEGSLMNRPT</sequence>
<dbReference type="EMBL" id="JACSDY010000009">
    <property type="protein sequence ID" value="KAF7419838.1"/>
    <property type="molecule type" value="Genomic_DNA"/>
</dbReference>
<gene>
    <name evidence="2" type="ORF">H0235_010135</name>
</gene>
<comment type="caution">
    <text evidence="2">The sequence shown here is derived from an EMBL/GenBank/DDBJ whole genome shotgun (WGS) entry which is preliminary data.</text>
</comment>
<reference evidence="2" key="1">
    <citation type="journal article" date="2020" name="G3 (Bethesda)">
        <title>High-Quality Assemblies for Three Invasive Social Wasps from the &lt;i&gt;Vespula&lt;/i&gt; Genus.</title>
        <authorList>
            <person name="Harrop T.W.R."/>
            <person name="Guhlin J."/>
            <person name="McLaughlin G.M."/>
            <person name="Permina E."/>
            <person name="Stockwell P."/>
            <person name="Gilligan J."/>
            <person name="Le Lec M.F."/>
            <person name="Gruber M.A.M."/>
            <person name="Quinn O."/>
            <person name="Lovegrove M."/>
            <person name="Duncan E.J."/>
            <person name="Remnant E.J."/>
            <person name="Van Eeckhoven J."/>
            <person name="Graham B."/>
            <person name="Knapp R.A."/>
            <person name="Langford K.W."/>
            <person name="Kronenberg Z."/>
            <person name="Press M.O."/>
            <person name="Eacker S.M."/>
            <person name="Wilson-Rankin E.E."/>
            <person name="Purcell J."/>
            <person name="Lester P.J."/>
            <person name="Dearden P.K."/>
        </authorList>
    </citation>
    <scope>NUCLEOTIDE SEQUENCE</scope>
    <source>
        <strain evidence="2">Volc-1</strain>
    </source>
</reference>
<evidence type="ECO:0000256" key="1">
    <source>
        <dbReference type="SAM" id="MobiDB-lite"/>
    </source>
</evidence>
<accession>A0A834NWH3</accession>
<dbReference type="Proteomes" id="UP000600918">
    <property type="component" value="Unassembled WGS sequence"/>
</dbReference>
<feature type="compositionally biased region" description="Basic and acidic residues" evidence="1">
    <location>
        <begin position="40"/>
        <end position="54"/>
    </location>
</feature>
<evidence type="ECO:0000313" key="2">
    <source>
        <dbReference type="EMBL" id="KAF7419838.1"/>
    </source>
</evidence>
<proteinExistence type="predicted"/>